<name>A0AAV7N2D0_PLEWA</name>
<accession>A0AAV7N2D0</accession>
<protein>
    <submittedName>
        <fullName evidence="2">Uncharacterized protein</fullName>
    </submittedName>
</protein>
<organism evidence="2 3">
    <name type="scientific">Pleurodeles waltl</name>
    <name type="common">Iberian ribbed newt</name>
    <dbReference type="NCBI Taxonomy" id="8319"/>
    <lineage>
        <taxon>Eukaryota</taxon>
        <taxon>Metazoa</taxon>
        <taxon>Chordata</taxon>
        <taxon>Craniata</taxon>
        <taxon>Vertebrata</taxon>
        <taxon>Euteleostomi</taxon>
        <taxon>Amphibia</taxon>
        <taxon>Batrachia</taxon>
        <taxon>Caudata</taxon>
        <taxon>Salamandroidea</taxon>
        <taxon>Salamandridae</taxon>
        <taxon>Pleurodelinae</taxon>
        <taxon>Pleurodeles</taxon>
    </lineage>
</organism>
<sequence length="80" mass="8529">MIRATPGWEKGPRTGLQHGKRACKVKAATGSLSNAVASQLRTLKKAGRGDLARGCRNPQSANGARGLHHEEQPRAPFPAF</sequence>
<comment type="caution">
    <text evidence="2">The sequence shown here is derived from an EMBL/GenBank/DDBJ whole genome shotgun (WGS) entry which is preliminary data.</text>
</comment>
<gene>
    <name evidence="2" type="ORF">NDU88_007051</name>
</gene>
<evidence type="ECO:0000313" key="2">
    <source>
        <dbReference type="EMBL" id="KAJ1109691.1"/>
    </source>
</evidence>
<reference evidence="2" key="1">
    <citation type="journal article" date="2022" name="bioRxiv">
        <title>Sequencing and chromosome-scale assembly of the giantPleurodeles waltlgenome.</title>
        <authorList>
            <person name="Brown T."/>
            <person name="Elewa A."/>
            <person name="Iarovenko S."/>
            <person name="Subramanian E."/>
            <person name="Araus A.J."/>
            <person name="Petzold A."/>
            <person name="Susuki M."/>
            <person name="Suzuki K.-i.T."/>
            <person name="Hayashi T."/>
            <person name="Toyoda A."/>
            <person name="Oliveira C."/>
            <person name="Osipova E."/>
            <person name="Leigh N.D."/>
            <person name="Simon A."/>
            <person name="Yun M.H."/>
        </authorList>
    </citation>
    <scope>NUCLEOTIDE SEQUENCE</scope>
    <source>
        <strain evidence="2">20211129_DDA</strain>
        <tissue evidence="2">Liver</tissue>
    </source>
</reference>
<dbReference type="EMBL" id="JANPWB010000013">
    <property type="protein sequence ID" value="KAJ1109691.1"/>
    <property type="molecule type" value="Genomic_DNA"/>
</dbReference>
<dbReference type="AlphaFoldDB" id="A0AAV7N2D0"/>
<evidence type="ECO:0000256" key="1">
    <source>
        <dbReference type="SAM" id="MobiDB-lite"/>
    </source>
</evidence>
<evidence type="ECO:0000313" key="3">
    <source>
        <dbReference type="Proteomes" id="UP001066276"/>
    </source>
</evidence>
<dbReference type="Proteomes" id="UP001066276">
    <property type="component" value="Chromosome 9"/>
</dbReference>
<feature type="region of interest" description="Disordered" evidence="1">
    <location>
        <begin position="47"/>
        <end position="80"/>
    </location>
</feature>
<proteinExistence type="predicted"/>
<keyword evidence="3" id="KW-1185">Reference proteome</keyword>